<reference evidence="3" key="1">
    <citation type="submission" date="2016-10" db="EMBL/GenBank/DDBJ databases">
        <authorList>
            <person name="Varghese N."/>
            <person name="Submissions S."/>
        </authorList>
    </citation>
    <scope>NUCLEOTIDE SEQUENCE [LARGE SCALE GENOMIC DNA]</scope>
    <source>
        <strain evidence="3">S9</strain>
    </source>
</reference>
<dbReference type="InterPro" id="IPR000477">
    <property type="entry name" value="RT_dom"/>
</dbReference>
<dbReference type="STRING" id="1601833.SAMN05518684_10211"/>
<evidence type="ECO:0000259" key="1">
    <source>
        <dbReference type="PROSITE" id="PS50878"/>
    </source>
</evidence>
<accession>A0A1H9Q3G5</accession>
<sequence>MRFADDFIVLCCSAKGSERVMRGIKKYVENEMKLTVYPTKSVIVNAEEEPFTFLGYEFYLNYRGIAPKKEKIFKGKVKRLTRRNQTLSIEVLVDDTLNPYL</sequence>
<dbReference type="EMBL" id="FOGT01000002">
    <property type="protein sequence ID" value="SER54489.1"/>
    <property type="molecule type" value="Genomic_DNA"/>
</dbReference>
<dbReference type="InterPro" id="IPR043502">
    <property type="entry name" value="DNA/RNA_pol_sf"/>
</dbReference>
<protein>
    <recommendedName>
        <fullName evidence="1">Reverse transcriptase domain-containing protein</fullName>
    </recommendedName>
</protein>
<dbReference type="PROSITE" id="PS50878">
    <property type="entry name" value="RT_POL"/>
    <property type="match status" value="1"/>
</dbReference>
<evidence type="ECO:0000313" key="2">
    <source>
        <dbReference type="EMBL" id="SER54489.1"/>
    </source>
</evidence>
<dbReference type="Proteomes" id="UP000198571">
    <property type="component" value="Unassembled WGS sequence"/>
</dbReference>
<name>A0A1H9Q3G5_9BACI</name>
<organism evidence="2 3">
    <name type="scientific">Salipaludibacillus aurantiacus</name>
    <dbReference type="NCBI Taxonomy" id="1601833"/>
    <lineage>
        <taxon>Bacteria</taxon>
        <taxon>Bacillati</taxon>
        <taxon>Bacillota</taxon>
        <taxon>Bacilli</taxon>
        <taxon>Bacillales</taxon>
        <taxon>Bacillaceae</taxon>
    </lineage>
</organism>
<dbReference type="SUPFAM" id="SSF56672">
    <property type="entry name" value="DNA/RNA polymerases"/>
    <property type="match status" value="1"/>
</dbReference>
<dbReference type="AlphaFoldDB" id="A0A1H9Q3G5"/>
<keyword evidence="3" id="KW-1185">Reference proteome</keyword>
<gene>
    <name evidence="2" type="ORF">SAMN05518684_10211</name>
</gene>
<proteinExistence type="predicted"/>
<feature type="domain" description="Reverse transcriptase" evidence="1">
    <location>
        <begin position="1"/>
        <end position="58"/>
    </location>
</feature>
<evidence type="ECO:0000313" key="3">
    <source>
        <dbReference type="Proteomes" id="UP000198571"/>
    </source>
</evidence>